<comment type="caution">
    <text evidence="3">The sequence shown here is derived from an EMBL/GenBank/DDBJ whole genome shotgun (WGS) entry which is preliminary data.</text>
</comment>
<dbReference type="PROSITE" id="PS50006">
    <property type="entry name" value="FHA_DOMAIN"/>
    <property type="match status" value="1"/>
</dbReference>
<dbReference type="InterPro" id="IPR000253">
    <property type="entry name" value="FHA_dom"/>
</dbReference>
<dbReference type="Gene3D" id="2.60.200.20">
    <property type="match status" value="1"/>
</dbReference>
<evidence type="ECO:0000259" key="2">
    <source>
        <dbReference type="PROSITE" id="PS50006"/>
    </source>
</evidence>
<dbReference type="RefSeq" id="WP_041964571.1">
    <property type="nucleotide sequence ID" value="NZ_BASE01000017.1"/>
</dbReference>
<dbReference type="EMBL" id="BASE01000017">
    <property type="protein sequence ID" value="GAM12638.1"/>
    <property type="molecule type" value="Genomic_DNA"/>
</dbReference>
<reference evidence="3 4" key="1">
    <citation type="submission" date="2013-06" db="EMBL/GenBank/DDBJ databases">
        <title>Whole genome shotgun sequence of Bacillus selenatarsenatis SF-1.</title>
        <authorList>
            <person name="Kuroda M."/>
            <person name="Sei K."/>
            <person name="Yamashita M."/>
            <person name="Ike M."/>
        </authorList>
    </citation>
    <scope>NUCLEOTIDE SEQUENCE [LARGE SCALE GENOMIC DNA]</scope>
    <source>
        <strain evidence="3 4">SF-1</strain>
    </source>
</reference>
<evidence type="ECO:0000313" key="4">
    <source>
        <dbReference type="Proteomes" id="UP000031014"/>
    </source>
</evidence>
<evidence type="ECO:0000256" key="1">
    <source>
        <dbReference type="SAM" id="MobiDB-lite"/>
    </source>
</evidence>
<proteinExistence type="predicted"/>
<gene>
    <name evidence="3" type="ORF">SAMD00020551_0773</name>
</gene>
<dbReference type="STRING" id="1321606.SAMD00020551_0773"/>
<dbReference type="Pfam" id="PF19909">
    <property type="entry name" value="DUF6382"/>
    <property type="match status" value="1"/>
</dbReference>
<protein>
    <submittedName>
        <fullName evidence="3">Predicted membrane protein, containing FHA domain</fullName>
    </submittedName>
</protein>
<dbReference type="AlphaFoldDB" id="A0A0A8WY90"/>
<dbReference type="InterPro" id="IPR045962">
    <property type="entry name" value="DUF6382"/>
</dbReference>
<evidence type="ECO:0000313" key="3">
    <source>
        <dbReference type="EMBL" id="GAM12638.1"/>
    </source>
</evidence>
<dbReference type="CDD" id="cd00060">
    <property type="entry name" value="FHA"/>
    <property type="match status" value="1"/>
</dbReference>
<dbReference type="SMART" id="SM00240">
    <property type="entry name" value="FHA"/>
    <property type="match status" value="1"/>
</dbReference>
<name>A0A0A8WY90_MESS1</name>
<accession>A0A0A8WY90</accession>
<feature type="domain" description="FHA" evidence="2">
    <location>
        <begin position="360"/>
        <end position="410"/>
    </location>
</feature>
<feature type="region of interest" description="Disordered" evidence="1">
    <location>
        <begin position="199"/>
        <end position="234"/>
    </location>
</feature>
<dbReference type="Pfam" id="PF00498">
    <property type="entry name" value="FHA"/>
    <property type="match status" value="1"/>
</dbReference>
<sequence length="436" mass="49143">MIKHAEFKLESYGISKFLYFYAGSKADIDGSQVELLRTSRIPGILPCNAILEGDNCFLRYDMISDNTLEMLNSTPATKEQLYNSFLNIAETLVDARESGMDIENFVFSQREIFIDNFSNRLVFIYLPVKNNIFEKVSLKDFLRELLLSAPYDENDDAAFFIKLHNYLVETEDVTPELLLKKMNELAGEETLVRQHYKMPEKPKQEAAPVKTDEESLREEPELETPSINPNFYSPGSEVHTVKTSVDNGVLTSEYTSQKKDVKTGRKLEIEEEVNYKRITRAELGDNNALLKEASALGGSTSINIQPAIGSSSDLGDEGTTVLGVMADEDEGTTTLGHSTRRPFLMAVSKNEKITIAKDFFKIGRDPMRADFASENKVIGRVHAHVIVSGGEYFLEDNHSTNGSYVNGVKLSPKEKVKIKHEDKIKLANEEFVFRLY</sequence>
<keyword evidence="4" id="KW-1185">Reference proteome</keyword>
<dbReference type="SUPFAM" id="SSF49879">
    <property type="entry name" value="SMAD/FHA domain"/>
    <property type="match status" value="1"/>
</dbReference>
<dbReference type="InterPro" id="IPR008984">
    <property type="entry name" value="SMAD_FHA_dom_sf"/>
</dbReference>
<dbReference type="OrthoDB" id="9783862at2"/>
<feature type="compositionally biased region" description="Basic and acidic residues" evidence="1">
    <location>
        <begin position="199"/>
        <end position="219"/>
    </location>
</feature>
<dbReference type="Proteomes" id="UP000031014">
    <property type="component" value="Unassembled WGS sequence"/>
</dbReference>
<organism evidence="3 4">
    <name type="scientific">Mesobacillus selenatarsenatis (strain DSM 18680 / JCM 14380 / FERM P-15431 / SF-1)</name>
    <dbReference type="NCBI Taxonomy" id="1321606"/>
    <lineage>
        <taxon>Bacteria</taxon>
        <taxon>Bacillati</taxon>
        <taxon>Bacillota</taxon>
        <taxon>Bacilli</taxon>
        <taxon>Bacillales</taxon>
        <taxon>Bacillaceae</taxon>
        <taxon>Mesobacillus</taxon>
    </lineage>
</organism>